<dbReference type="SUPFAM" id="SSF52047">
    <property type="entry name" value="RNI-like"/>
    <property type="match status" value="1"/>
</dbReference>
<sequence length="453" mass="50391">MTYGSVEAAMSSSAPEGMPSKHARSPRRTAFSEVGFYHYSALTPESSQQAAEESVIDENGFTLLNERKRHRDSTEAMDMDESGMNKIRMKPDILTFYRTPGAFKFCRRISNGPFIDYFRASNRGSPLPENVIVEILSYLNKRDLCNAMATCRLLYSAGARCRTWEQVDLFNRTVFNHSLICFLNRRLKVMRMADTNVENWPYHSTTPAISLEYPLMLTHLDLSRAVFADRSLLVKIMKGCTRLQALSMEGQDLGADAADICASIGNNRALSRLDLSMTVGIDANGAQQICSGCIAIQHLNLSWSGLDQETVLIFCSNLPDTVTRLNMAGSLNKSSLDDEAVEYLVTCCPNLKELDLSDNVNVTEQGLQFLMSLQQLESLSLNRCYGIQPMNFLMCGHLHALNVFGCITDSGLAALKNGLSETEVNGAVFNYIAKPTVPPAVTSIWGQRTKDWY</sequence>
<proteinExistence type="predicted"/>
<dbReference type="EMBL" id="CATQJL010000316">
    <property type="protein sequence ID" value="CAJ0607477.1"/>
    <property type="molecule type" value="Genomic_DNA"/>
</dbReference>
<dbReference type="Gene3D" id="3.80.10.10">
    <property type="entry name" value="Ribonuclease Inhibitor"/>
    <property type="match status" value="1"/>
</dbReference>
<dbReference type="PANTHER" id="PTHR13318">
    <property type="entry name" value="PARTNER OF PAIRED, ISOFORM B-RELATED"/>
    <property type="match status" value="1"/>
</dbReference>
<dbReference type="InterPro" id="IPR032675">
    <property type="entry name" value="LRR_dom_sf"/>
</dbReference>
<protein>
    <recommendedName>
        <fullName evidence="2">F-box domain-containing protein</fullName>
    </recommendedName>
</protein>
<comment type="caution">
    <text evidence="3">The sequence shown here is derived from an EMBL/GenBank/DDBJ whole genome shotgun (WGS) entry which is preliminary data.</text>
</comment>
<dbReference type="Proteomes" id="UP001176961">
    <property type="component" value="Unassembled WGS sequence"/>
</dbReference>
<dbReference type="Pfam" id="PF12937">
    <property type="entry name" value="F-box-like"/>
    <property type="match status" value="1"/>
</dbReference>
<name>A0AA36MFI6_CYLNA</name>
<dbReference type="Pfam" id="PF13516">
    <property type="entry name" value="LRR_6"/>
    <property type="match status" value="1"/>
</dbReference>
<dbReference type="GO" id="GO:0019005">
    <property type="term" value="C:SCF ubiquitin ligase complex"/>
    <property type="evidence" value="ECO:0007669"/>
    <property type="project" value="TreeGrafter"/>
</dbReference>
<accession>A0AA36MFI6</accession>
<gene>
    <name evidence="3" type="ORF">CYNAS_LOCUS19460</name>
</gene>
<dbReference type="CDD" id="cd09917">
    <property type="entry name" value="F-box_SF"/>
    <property type="match status" value="1"/>
</dbReference>
<evidence type="ECO:0000313" key="3">
    <source>
        <dbReference type="EMBL" id="CAJ0607477.1"/>
    </source>
</evidence>
<dbReference type="InterPro" id="IPR006553">
    <property type="entry name" value="Leu-rich_rpt_Cys-con_subtyp"/>
</dbReference>
<evidence type="ECO:0000256" key="1">
    <source>
        <dbReference type="SAM" id="MobiDB-lite"/>
    </source>
</evidence>
<dbReference type="SMART" id="SM00367">
    <property type="entry name" value="LRR_CC"/>
    <property type="match status" value="3"/>
</dbReference>
<keyword evidence="4" id="KW-1185">Reference proteome</keyword>
<dbReference type="SMART" id="SM00256">
    <property type="entry name" value="FBOX"/>
    <property type="match status" value="1"/>
</dbReference>
<dbReference type="InterPro" id="IPR001810">
    <property type="entry name" value="F-box_dom"/>
</dbReference>
<evidence type="ECO:0000313" key="4">
    <source>
        <dbReference type="Proteomes" id="UP001176961"/>
    </source>
</evidence>
<reference evidence="3" key="1">
    <citation type="submission" date="2023-07" db="EMBL/GenBank/DDBJ databases">
        <authorList>
            <consortium name="CYATHOMIX"/>
        </authorList>
    </citation>
    <scope>NUCLEOTIDE SEQUENCE</scope>
    <source>
        <strain evidence="3">N/A</strain>
    </source>
</reference>
<dbReference type="InterPro" id="IPR001611">
    <property type="entry name" value="Leu-rich_rpt"/>
</dbReference>
<feature type="region of interest" description="Disordered" evidence="1">
    <location>
        <begin position="1"/>
        <end position="25"/>
    </location>
</feature>
<evidence type="ECO:0000259" key="2">
    <source>
        <dbReference type="PROSITE" id="PS50181"/>
    </source>
</evidence>
<organism evidence="3 4">
    <name type="scientific">Cylicocyclus nassatus</name>
    <name type="common">Nematode worm</name>
    <dbReference type="NCBI Taxonomy" id="53992"/>
    <lineage>
        <taxon>Eukaryota</taxon>
        <taxon>Metazoa</taxon>
        <taxon>Ecdysozoa</taxon>
        <taxon>Nematoda</taxon>
        <taxon>Chromadorea</taxon>
        <taxon>Rhabditida</taxon>
        <taxon>Rhabditina</taxon>
        <taxon>Rhabditomorpha</taxon>
        <taxon>Strongyloidea</taxon>
        <taxon>Strongylidae</taxon>
        <taxon>Cylicocyclus</taxon>
    </lineage>
</organism>
<dbReference type="GO" id="GO:0031146">
    <property type="term" value="P:SCF-dependent proteasomal ubiquitin-dependent protein catabolic process"/>
    <property type="evidence" value="ECO:0007669"/>
    <property type="project" value="TreeGrafter"/>
</dbReference>
<dbReference type="PROSITE" id="PS50181">
    <property type="entry name" value="FBOX"/>
    <property type="match status" value="1"/>
</dbReference>
<feature type="domain" description="F-box" evidence="2">
    <location>
        <begin position="121"/>
        <end position="167"/>
    </location>
</feature>
<dbReference type="AlphaFoldDB" id="A0AA36MFI6"/>